<feature type="transmembrane region" description="Helical" evidence="6">
    <location>
        <begin position="394"/>
        <end position="414"/>
    </location>
</feature>
<evidence type="ECO:0000256" key="6">
    <source>
        <dbReference type="SAM" id="Phobius"/>
    </source>
</evidence>
<dbReference type="Gene3D" id="1.20.1250.20">
    <property type="entry name" value="MFS general substrate transporter like domains"/>
    <property type="match status" value="1"/>
</dbReference>
<evidence type="ECO:0000259" key="7">
    <source>
        <dbReference type="PROSITE" id="PS50850"/>
    </source>
</evidence>
<reference evidence="8 9" key="1">
    <citation type="submission" date="2017-08" db="EMBL/GenBank/DDBJ databases">
        <title>Infants hospitalized years apart are colonized by the same room-sourced microbial strains.</title>
        <authorList>
            <person name="Brooks B."/>
            <person name="Olm M.R."/>
            <person name="Firek B.A."/>
            <person name="Baker R."/>
            <person name="Thomas B.C."/>
            <person name="Morowitz M.J."/>
            <person name="Banfield J.F."/>
        </authorList>
    </citation>
    <scope>NUCLEOTIDE SEQUENCE [LARGE SCALE GENOMIC DNA]</scope>
    <source>
        <strain evidence="8">S2_005_003_R2_47</strain>
    </source>
</reference>
<feature type="transmembrane region" description="Helical" evidence="6">
    <location>
        <begin position="324"/>
        <end position="347"/>
    </location>
</feature>
<organism evidence="8 9">
    <name type="scientific">Sphingopyxis macrogoltabida</name>
    <name type="common">Sphingomonas macrogoltabidus</name>
    <dbReference type="NCBI Taxonomy" id="33050"/>
    <lineage>
        <taxon>Bacteria</taxon>
        <taxon>Pseudomonadati</taxon>
        <taxon>Pseudomonadota</taxon>
        <taxon>Alphaproteobacteria</taxon>
        <taxon>Sphingomonadales</taxon>
        <taxon>Sphingomonadaceae</taxon>
        <taxon>Sphingopyxis</taxon>
    </lineage>
</organism>
<evidence type="ECO:0000313" key="9">
    <source>
        <dbReference type="Proteomes" id="UP000248597"/>
    </source>
</evidence>
<dbReference type="InterPro" id="IPR020846">
    <property type="entry name" value="MFS_dom"/>
</dbReference>
<keyword evidence="5 6" id="KW-0472">Membrane</keyword>
<comment type="subcellular location">
    <subcellularLocation>
        <location evidence="1">Membrane</location>
        <topology evidence="1">Multi-pass membrane protein</topology>
    </subcellularLocation>
</comment>
<keyword evidence="4 6" id="KW-1133">Transmembrane helix</keyword>
<dbReference type="InterPro" id="IPR011701">
    <property type="entry name" value="MFS"/>
</dbReference>
<evidence type="ECO:0000256" key="3">
    <source>
        <dbReference type="ARBA" id="ARBA00022692"/>
    </source>
</evidence>
<dbReference type="EMBL" id="QFPJ01000015">
    <property type="protein sequence ID" value="PZQ22324.1"/>
    <property type="molecule type" value="Genomic_DNA"/>
</dbReference>
<feature type="transmembrane region" description="Helical" evidence="6">
    <location>
        <begin position="87"/>
        <end position="107"/>
    </location>
</feature>
<dbReference type="CDD" id="cd17328">
    <property type="entry name" value="MFS_spinster_like"/>
    <property type="match status" value="1"/>
</dbReference>
<accession>A0A2W5L1W1</accession>
<dbReference type="GO" id="GO:0016020">
    <property type="term" value="C:membrane"/>
    <property type="evidence" value="ECO:0007669"/>
    <property type="project" value="UniProtKB-SubCell"/>
</dbReference>
<dbReference type="PANTHER" id="PTHR23505:SF79">
    <property type="entry name" value="PROTEIN SPINSTER"/>
    <property type="match status" value="1"/>
</dbReference>
<evidence type="ECO:0000256" key="1">
    <source>
        <dbReference type="ARBA" id="ARBA00004141"/>
    </source>
</evidence>
<protein>
    <submittedName>
        <fullName evidence="8">MFS transporter</fullName>
    </submittedName>
</protein>
<dbReference type="InterPro" id="IPR036259">
    <property type="entry name" value="MFS_trans_sf"/>
</dbReference>
<feature type="transmembrane region" description="Helical" evidence="6">
    <location>
        <begin position="298"/>
        <end position="318"/>
    </location>
</feature>
<feature type="transmembrane region" description="Helical" evidence="6">
    <location>
        <begin position="146"/>
        <end position="166"/>
    </location>
</feature>
<dbReference type="InterPro" id="IPR044770">
    <property type="entry name" value="MFS_spinster-like"/>
</dbReference>
<dbReference type="GO" id="GO:0022857">
    <property type="term" value="F:transmembrane transporter activity"/>
    <property type="evidence" value="ECO:0007669"/>
    <property type="project" value="InterPro"/>
</dbReference>
<dbReference type="Pfam" id="PF07690">
    <property type="entry name" value="MFS_1"/>
    <property type="match status" value="1"/>
</dbReference>
<feature type="transmembrane region" description="Helical" evidence="6">
    <location>
        <begin position="359"/>
        <end position="382"/>
    </location>
</feature>
<gene>
    <name evidence="8" type="ORF">DI569_08410</name>
</gene>
<keyword evidence="3 6" id="KW-0812">Transmembrane</keyword>
<dbReference type="Proteomes" id="UP000248597">
    <property type="component" value="Unassembled WGS sequence"/>
</dbReference>
<name>A0A2W5L1W1_SPHMC</name>
<dbReference type="PROSITE" id="PS50850">
    <property type="entry name" value="MFS"/>
    <property type="match status" value="1"/>
</dbReference>
<dbReference type="AlphaFoldDB" id="A0A2W5L1W1"/>
<comment type="caution">
    <text evidence="8">The sequence shown here is derived from an EMBL/GenBank/DDBJ whole genome shotgun (WGS) entry which is preliminary data.</text>
</comment>
<sequence length="426" mass="44954">MTQASSGGNPRGSIYRSGTLWLLMIISTLNFLDRQVLNILAEPIKHDLGLSDTQIGLLTGLAFALFYTVLGIPIARYADRSTTNRSSLIAVCLAFWSGMTALCGLAQNFGQLLLARIGVGVGEAGCTPAAHSLISDLYTKEQRASALAFYGLGLPIGTLLGLGLGGGLAELFGWRVTLITLGLPGIVIGLVSYLAIRDPRKHGLLPPVTTPQPSMKEVLGEIMASRAFLFLVAAMALGSFLSYGKNVWQAIFFMRSHGLTPGVAGPVLGLVVGIGAAFGAWLGGWLASHYGSRNPRHILTGPALGGLLAMPLSLAAYYTGDWRLAAVLLTLATISSGLAYGPTFTCVQGLVRTQSRGVATAIFLFVMNLIGLGLGPLFFGMMSDALAPVAGSESVRWVLYIAVALAPIPAFLFWRSSLHLNSEMKN</sequence>
<evidence type="ECO:0000256" key="5">
    <source>
        <dbReference type="ARBA" id="ARBA00023136"/>
    </source>
</evidence>
<evidence type="ECO:0000313" key="8">
    <source>
        <dbReference type="EMBL" id="PZQ22324.1"/>
    </source>
</evidence>
<feature type="transmembrane region" description="Helical" evidence="6">
    <location>
        <begin position="55"/>
        <end position="75"/>
    </location>
</feature>
<keyword evidence="2" id="KW-0813">Transport</keyword>
<feature type="transmembrane region" description="Helical" evidence="6">
    <location>
        <begin position="172"/>
        <end position="196"/>
    </location>
</feature>
<proteinExistence type="predicted"/>
<evidence type="ECO:0000256" key="2">
    <source>
        <dbReference type="ARBA" id="ARBA00022448"/>
    </source>
</evidence>
<feature type="transmembrane region" description="Helical" evidence="6">
    <location>
        <begin position="12"/>
        <end position="32"/>
    </location>
</feature>
<feature type="transmembrane region" description="Helical" evidence="6">
    <location>
        <begin position="223"/>
        <end position="243"/>
    </location>
</feature>
<feature type="transmembrane region" description="Helical" evidence="6">
    <location>
        <begin position="263"/>
        <end position="286"/>
    </location>
</feature>
<evidence type="ECO:0000256" key="4">
    <source>
        <dbReference type="ARBA" id="ARBA00022989"/>
    </source>
</evidence>
<feature type="transmembrane region" description="Helical" evidence="6">
    <location>
        <begin position="113"/>
        <end position="134"/>
    </location>
</feature>
<dbReference type="SUPFAM" id="SSF103473">
    <property type="entry name" value="MFS general substrate transporter"/>
    <property type="match status" value="1"/>
</dbReference>
<feature type="domain" description="Major facilitator superfamily (MFS) profile" evidence="7">
    <location>
        <begin position="19"/>
        <end position="418"/>
    </location>
</feature>
<dbReference type="PANTHER" id="PTHR23505">
    <property type="entry name" value="SPINSTER"/>
    <property type="match status" value="1"/>
</dbReference>